<evidence type="ECO:0000313" key="1">
    <source>
        <dbReference type="EMBL" id="VIP05108.1"/>
    </source>
</evidence>
<keyword evidence="2" id="KW-1185">Reference proteome</keyword>
<dbReference type="Proteomes" id="UP000464378">
    <property type="component" value="Chromosome"/>
</dbReference>
<dbReference type="AlphaFoldDB" id="A0A6C2YTP5"/>
<organism evidence="1">
    <name type="scientific">Tuwongella immobilis</name>
    <dbReference type="NCBI Taxonomy" id="692036"/>
    <lineage>
        <taxon>Bacteria</taxon>
        <taxon>Pseudomonadati</taxon>
        <taxon>Planctomycetota</taxon>
        <taxon>Planctomycetia</taxon>
        <taxon>Gemmatales</taxon>
        <taxon>Gemmataceae</taxon>
        <taxon>Tuwongella</taxon>
    </lineage>
</organism>
<gene>
    <name evidence="1" type="ORF">GMBLW1_40850</name>
</gene>
<evidence type="ECO:0000313" key="2">
    <source>
        <dbReference type="Proteomes" id="UP000464378"/>
    </source>
</evidence>
<dbReference type="InParanoid" id="A0A6C2YTP5"/>
<evidence type="ECO:0008006" key="3">
    <source>
        <dbReference type="Google" id="ProtNLM"/>
    </source>
</evidence>
<sequence>MADDDMPMVDRIRANAELVVSVAARQLGEAVGYDEAGVRWLDGYIQRQHEQGDPANRDGLVSTLGSFLGECIVRSFGGAWAEVDGSWCVRFDDRNAAYPFAKVGKHLEHGAEDSVLSFFTVIPVVFRRV</sequence>
<accession>A0A6C2YTP5</accession>
<dbReference type="EMBL" id="LR586016">
    <property type="protein sequence ID" value="VIP05108.1"/>
    <property type="molecule type" value="Genomic_DNA"/>
</dbReference>
<dbReference type="EMBL" id="LR593887">
    <property type="protein sequence ID" value="VTS07572.1"/>
    <property type="molecule type" value="Genomic_DNA"/>
</dbReference>
<reference evidence="1" key="1">
    <citation type="submission" date="2019-04" db="EMBL/GenBank/DDBJ databases">
        <authorList>
            <consortium name="Science for Life Laboratories"/>
        </authorList>
    </citation>
    <scope>NUCLEOTIDE SEQUENCE</scope>
    <source>
        <strain evidence="1">MBLW1</strain>
    </source>
</reference>
<protein>
    <recommendedName>
        <fullName evidence="3">DUF3806 domain-containing protein</fullName>
    </recommendedName>
</protein>
<proteinExistence type="predicted"/>
<dbReference type="KEGG" id="tim:GMBLW1_40850"/>
<name>A0A6C2YTP5_9BACT</name>
<dbReference type="RefSeq" id="WP_162660116.1">
    <property type="nucleotide sequence ID" value="NZ_LR593887.1"/>
</dbReference>